<dbReference type="EMBL" id="UINC01209947">
    <property type="protein sequence ID" value="SVE33189.1"/>
    <property type="molecule type" value="Genomic_DNA"/>
</dbReference>
<dbReference type="AlphaFoldDB" id="A0A383CM88"/>
<dbReference type="Gene3D" id="3.20.20.190">
    <property type="entry name" value="Phosphatidylinositol (PI) phosphodiesterase"/>
    <property type="match status" value="1"/>
</dbReference>
<protein>
    <recommendedName>
        <fullName evidence="3">GP-PDE domain-containing protein</fullName>
    </recommendedName>
</protein>
<dbReference type="GO" id="GO:0006629">
    <property type="term" value="P:lipid metabolic process"/>
    <property type="evidence" value="ECO:0007669"/>
    <property type="project" value="InterPro"/>
</dbReference>
<dbReference type="GO" id="GO:0008081">
    <property type="term" value="F:phosphoric diester hydrolase activity"/>
    <property type="evidence" value="ECO:0007669"/>
    <property type="project" value="InterPro"/>
</dbReference>
<dbReference type="InterPro" id="IPR017946">
    <property type="entry name" value="PLC-like_Pdiesterase_TIM-brl"/>
</dbReference>
<dbReference type="SUPFAM" id="SSF51695">
    <property type="entry name" value="PLC-like phosphodiesterases"/>
    <property type="match status" value="1"/>
</dbReference>
<evidence type="ECO:0008006" key="3">
    <source>
        <dbReference type="Google" id="ProtNLM"/>
    </source>
</evidence>
<evidence type="ECO:0000256" key="1">
    <source>
        <dbReference type="SAM" id="MobiDB-lite"/>
    </source>
</evidence>
<sequence>VNILAHRGYFDGPDPNSENRPESMARCLERGWGLETDIRQAPDGRFYISHDPV</sequence>
<gene>
    <name evidence="2" type="ORF">METZ01_LOCUS486043</name>
</gene>
<organism evidence="2">
    <name type="scientific">marine metagenome</name>
    <dbReference type="NCBI Taxonomy" id="408172"/>
    <lineage>
        <taxon>unclassified sequences</taxon>
        <taxon>metagenomes</taxon>
        <taxon>ecological metagenomes</taxon>
    </lineage>
</organism>
<feature type="non-terminal residue" evidence="2">
    <location>
        <position position="1"/>
    </location>
</feature>
<feature type="region of interest" description="Disordered" evidence="1">
    <location>
        <begin position="1"/>
        <end position="22"/>
    </location>
</feature>
<proteinExistence type="predicted"/>
<feature type="non-terminal residue" evidence="2">
    <location>
        <position position="53"/>
    </location>
</feature>
<accession>A0A383CM88</accession>
<reference evidence="2" key="1">
    <citation type="submission" date="2018-05" db="EMBL/GenBank/DDBJ databases">
        <authorList>
            <person name="Lanie J.A."/>
            <person name="Ng W.-L."/>
            <person name="Kazmierczak K.M."/>
            <person name="Andrzejewski T.M."/>
            <person name="Davidsen T.M."/>
            <person name="Wayne K.J."/>
            <person name="Tettelin H."/>
            <person name="Glass J.I."/>
            <person name="Rusch D."/>
            <person name="Podicherti R."/>
            <person name="Tsui H.-C.T."/>
            <person name="Winkler M.E."/>
        </authorList>
    </citation>
    <scope>NUCLEOTIDE SEQUENCE</scope>
</reference>
<name>A0A383CM88_9ZZZZ</name>
<evidence type="ECO:0000313" key="2">
    <source>
        <dbReference type="EMBL" id="SVE33189.1"/>
    </source>
</evidence>